<protein>
    <submittedName>
        <fullName evidence="1">Uncharacterized protein</fullName>
    </submittedName>
</protein>
<dbReference type="EMBL" id="JAGGKG010000017">
    <property type="protein sequence ID" value="MBP1906679.1"/>
    <property type="molecule type" value="Genomic_DNA"/>
</dbReference>
<proteinExistence type="predicted"/>
<reference evidence="1 2" key="1">
    <citation type="submission" date="2021-03" db="EMBL/GenBank/DDBJ databases">
        <title>Genomic Encyclopedia of Type Strains, Phase IV (KMG-IV): sequencing the most valuable type-strain genomes for metagenomic binning, comparative biology and taxonomic classification.</title>
        <authorList>
            <person name="Goeker M."/>
        </authorList>
    </citation>
    <scope>NUCLEOTIDE SEQUENCE [LARGE SCALE GENOMIC DNA]</scope>
    <source>
        <strain evidence="1 2">DSM 14349</strain>
    </source>
</reference>
<keyword evidence="2" id="KW-1185">Reference proteome</keyword>
<dbReference type="RefSeq" id="WP_210090273.1">
    <property type="nucleotide sequence ID" value="NZ_JAGGKG010000017.1"/>
</dbReference>
<name>A0ABS4FVT6_9BACL</name>
<organism evidence="1 2">
    <name type="scientific">Paenibacillus turicensis</name>
    <dbReference type="NCBI Taxonomy" id="160487"/>
    <lineage>
        <taxon>Bacteria</taxon>
        <taxon>Bacillati</taxon>
        <taxon>Bacillota</taxon>
        <taxon>Bacilli</taxon>
        <taxon>Bacillales</taxon>
        <taxon>Paenibacillaceae</taxon>
        <taxon>Paenibacillus</taxon>
    </lineage>
</organism>
<comment type="caution">
    <text evidence="1">The sequence shown here is derived from an EMBL/GenBank/DDBJ whole genome shotgun (WGS) entry which is preliminary data.</text>
</comment>
<sequence>MAIQELDIPINLSLGEFKKTVYKDDKIQLIELGRDINDKPIYEKYGEWTSETIKLRDRFKSFKNLVKTMTGTNGEYKIFTQSSLDSYIWTDWQEINYETGNILSPLGLFARIKIEITAIENESEIVIDQFKDLEEFDNKYIDNSNGYLELKKKYEFEMMKDNVSQGNNESNVYIKTVPNSGFKKIDKIRIGVR</sequence>
<gene>
    <name evidence="1" type="ORF">J2Z32_003343</name>
</gene>
<dbReference type="Proteomes" id="UP001519272">
    <property type="component" value="Unassembled WGS sequence"/>
</dbReference>
<accession>A0ABS4FVT6</accession>
<evidence type="ECO:0000313" key="1">
    <source>
        <dbReference type="EMBL" id="MBP1906679.1"/>
    </source>
</evidence>
<evidence type="ECO:0000313" key="2">
    <source>
        <dbReference type="Proteomes" id="UP001519272"/>
    </source>
</evidence>